<dbReference type="InterPro" id="IPR026444">
    <property type="entry name" value="Secre_tail"/>
</dbReference>
<dbReference type="NCBIfam" id="TIGR04183">
    <property type="entry name" value="Por_Secre_tail"/>
    <property type="match status" value="1"/>
</dbReference>
<sequence length="301" mass="34143">MDNGGLPGGGTAVFNNAMRLYLAEDSTTGGNGSVFAKNKSKGKSEEHKKPEVIAMSHNGIDYQEIINNPLIIPEIRVHTKIDNTFYRESVIAFRDGTPNNDTYNRFFDGRNYEEGLTRDAYLLSEDKELVIKSINYTDDTTIPIGLKTNKDDTTFDISVYSLKAIPESVTIYVHDKLNDTYTDIRNNMFSIVLKEGLYNDRFEIAFSKQNTLNIETVAASDFKIFENKRRNHLEIINPKRLEIDHIFLYDVSGKLVFEQPMFSNKRKHTVSTKSLSSGIYVVSLKLSDNQTLNKKVVISGK</sequence>
<accession>A0A4Q9FK65</accession>
<comment type="caution">
    <text evidence="3">The sequence shown here is derived from an EMBL/GenBank/DDBJ whole genome shotgun (WGS) entry which is preliminary data.</text>
</comment>
<dbReference type="RefSeq" id="WP_130962791.1">
    <property type="nucleotide sequence ID" value="NZ_SIRT01000001.1"/>
</dbReference>
<reference evidence="3 4" key="1">
    <citation type="submission" date="2019-02" db="EMBL/GenBank/DDBJ databases">
        <title>Hyunsoonleella sp., isolated from marine sediment.</title>
        <authorList>
            <person name="Liu B.-T."/>
        </authorList>
    </citation>
    <scope>NUCLEOTIDE SEQUENCE [LARGE SCALE GENOMIC DNA]</scope>
    <source>
        <strain evidence="3 4">T58</strain>
    </source>
</reference>
<evidence type="ECO:0000313" key="3">
    <source>
        <dbReference type="EMBL" id="TBN06804.1"/>
    </source>
</evidence>
<dbReference type="OrthoDB" id="2582440at2"/>
<keyword evidence="1" id="KW-0732">Signal</keyword>
<dbReference type="Proteomes" id="UP000291142">
    <property type="component" value="Unassembled WGS sequence"/>
</dbReference>
<proteinExistence type="predicted"/>
<evidence type="ECO:0000256" key="1">
    <source>
        <dbReference type="ARBA" id="ARBA00022729"/>
    </source>
</evidence>
<dbReference type="Pfam" id="PF18962">
    <property type="entry name" value="Por_Secre_tail"/>
    <property type="match status" value="1"/>
</dbReference>
<feature type="domain" description="Secretion system C-terminal sorting" evidence="2">
    <location>
        <begin position="234"/>
        <end position="298"/>
    </location>
</feature>
<evidence type="ECO:0000259" key="2">
    <source>
        <dbReference type="Pfam" id="PF18962"/>
    </source>
</evidence>
<evidence type="ECO:0000313" key="4">
    <source>
        <dbReference type="Proteomes" id="UP000291142"/>
    </source>
</evidence>
<gene>
    <name evidence="3" type="ORF">EYD45_02655</name>
</gene>
<dbReference type="EMBL" id="SIRT01000001">
    <property type="protein sequence ID" value="TBN06804.1"/>
    <property type="molecule type" value="Genomic_DNA"/>
</dbReference>
<keyword evidence="4" id="KW-1185">Reference proteome</keyword>
<protein>
    <submittedName>
        <fullName evidence="3">T9SS type A sorting domain-containing protein</fullName>
    </submittedName>
</protein>
<dbReference type="AlphaFoldDB" id="A0A4Q9FK65"/>
<name>A0A4Q9FK65_9FLAO</name>
<organism evidence="3 4">
    <name type="scientific">Hyunsoonleella flava</name>
    <dbReference type="NCBI Taxonomy" id="2527939"/>
    <lineage>
        <taxon>Bacteria</taxon>
        <taxon>Pseudomonadati</taxon>
        <taxon>Bacteroidota</taxon>
        <taxon>Flavobacteriia</taxon>
        <taxon>Flavobacteriales</taxon>
        <taxon>Flavobacteriaceae</taxon>
    </lineage>
</organism>